<evidence type="ECO:0000256" key="7">
    <source>
        <dbReference type="ARBA" id="ARBA00042918"/>
    </source>
</evidence>
<dbReference type="Gene3D" id="1.10.10.1410">
    <property type="match status" value="1"/>
</dbReference>
<name>A0A341C8N6_NEOAA</name>
<dbReference type="PANTHER" id="PTHR45696">
    <property type="entry name" value="60S ACIDIC RIBOSOMAL PROTEIN P1"/>
    <property type="match status" value="1"/>
</dbReference>
<dbReference type="PANTHER" id="PTHR45696:SF32">
    <property type="entry name" value="LARGE RIBOSOMAL SUBUNIT PROTEIN P1"/>
    <property type="match status" value="1"/>
</dbReference>
<evidence type="ECO:0000256" key="3">
    <source>
        <dbReference type="ARBA" id="ARBA00022980"/>
    </source>
</evidence>
<evidence type="ECO:0000256" key="8">
    <source>
        <dbReference type="SAM" id="MobiDB-lite"/>
    </source>
</evidence>
<feature type="region of interest" description="Disordered" evidence="8">
    <location>
        <begin position="1"/>
        <end position="32"/>
    </location>
</feature>
<organism evidence="9 10">
    <name type="scientific">Neophocaena asiaeorientalis asiaeorientalis</name>
    <name type="common">Yangtze finless porpoise</name>
    <name type="synonym">Neophocaena phocaenoides subsp. asiaeorientalis</name>
    <dbReference type="NCBI Taxonomy" id="1706337"/>
    <lineage>
        <taxon>Eukaryota</taxon>
        <taxon>Metazoa</taxon>
        <taxon>Chordata</taxon>
        <taxon>Craniata</taxon>
        <taxon>Vertebrata</taxon>
        <taxon>Euteleostomi</taxon>
        <taxon>Mammalia</taxon>
        <taxon>Eutheria</taxon>
        <taxon>Laurasiatheria</taxon>
        <taxon>Artiodactyla</taxon>
        <taxon>Whippomorpha</taxon>
        <taxon>Cetacea</taxon>
        <taxon>Odontoceti</taxon>
        <taxon>Phocoenidae</taxon>
        <taxon>Neophocaena</taxon>
    </lineage>
</organism>
<dbReference type="Pfam" id="PF00428">
    <property type="entry name" value="Ribosomal_60s"/>
    <property type="match status" value="1"/>
</dbReference>
<keyword evidence="3" id="KW-0689">Ribosomal protein</keyword>
<evidence type="ECO:0000256" key="6">
    <source>
        <dbReference type="ARBA" id="ARBA00041116"/>
    </source>
</evidence>
<comment type="similarity">
    <text evidence="2">Belongs to the eukaryotic ribosomal protein P1/P2 family.</text>
</comment>
<evidence type="ECO:0000256" key="1">
    <source>
        <dbReference type="ARBA" id="ARBA00003362"/>
    </source>
</evidence>
<sequence>MLSRIPTWRKLPNSENKDSSYQSNTGLDPGFARPEVSRGLRLEPAASRALEGRLNSLGPFWLWVSLFSTKRKEKSAFPQLPRRCFRGNGGRTGVRPALQPRLAPRLAPRPAPRRPALARATASVSELACIYSAPGLHGEDVTATEGKINALIKAARVNVEPFWPGLFAEPLASVNLRSLICKVGGRRTGPAGEAGGPAHSSAAAPAEEKKAEAKKEESEESDDDTGFFFFFFY</sequence>
<evidence type="ECO:0000256" key="2">
    <source>
        <dbReference type="ARBA" id="ARBA00005436"/>
    </source>
</evidence>
<feature type="compositionally biased region" description="Low complexity" evidence="8">
    <location>
        <begin position="196"/>
        <end position="205"/>
    </location>
</feature>
<reference evidence="10" key="1">
    <citation type="submission" date="2025-08" db="UniProtKB">
        <authorList>
            <consortium name="RefSeq"/>
        </authorList>
    </citation>
    <scope>IDENTIFICATION</scope>
    <source>
        <tissue evidence="10">Meat</tissue>
    </source>
</reference>
<dbReference type="GeneID" id="112406539"/>
<dbReference type="InterPro" id="IPR038716">
    <property type="entry name" value="P1/P2_N_sf"/>
</dbReference>
<feature type="region of interest" description="Disordered" evidence="8">
    <location>
        <begin position="189"/>
        <end position="225"/>
    </location>
</feature>
<dbReference type="GO" id="GO:0003735">
    <property type="term" value="F:structural constituent of ribosome"/>
    <property type="evidence" value="ECO:0007669"/>
    <property type="project" value="TreeGrafter"/>
</dbReference>
<comment type="function">
    <text evidence="1">Plays an important role in the elongation step of protein synthesis.</text>
</comment>
<dbReference type="GO" id="GO:0030295">
    <property type="term" value="F:protein kinase activator activity"/>
    <property type="evidence" value="ECO:0007669"/>
    <property type="project" value="TreeGrafter"/>
</dbReference>
<dbReference type="InParanoid" id="A0A341C8N6"/>
<dbReference type="GO" id="GO:0022625">
    <property type="term" value="C:cytosolic large ribosomal subunit"/>
    <property type="evidence" value="ECO:0007669"/>
    <property type="project" value="TreeGrafter"/>
</dbReference>
<dbReference type="CDD" id="cd05831">
    <property type="entry name" value="Ribosomal_P1"/>
    <property type="match status" value="1"/>
</dbReference>
<dbReference type="GO" id="GO:0002181">
    <property type="term" value="P:cytoplasmic translation"/>
    <property type="evidence" value="ECO:0007669"/>
    <property type="project" value="TreeGrafter"/>
</dbReference>
<dbReference type="KEGG" id="nasi:112406539"/>
<comment type="subunit">
    <text evidence="5">Heterodimer with RPLP2 at the lateral ribosomal stalk of the large ribosomal subunit.</text>
</comment>
<proteinExistence type="inferred from homology"/>
<evidence type="ECO:0000256" key="5">
    <source>
        <dbReference type="ARBA" id="ARBA00038554"/>
    </source>
</evidence>
<dbReference type="AlphaFoldDB" id="A0A341C8N6"/>
<keyword evidence="9" id="KW-1185">Reference proteome</keyword>
<dbReference type="RefSeq" id="XP_024611150.1">
    <property type="nucleotide sequence ID" value="XM_024755382.1"/>
</dbReference>
<dbReference type="FunFam" id="1.10.10.1410:FF:000001">
    <property type="entry name" value="60S acidic ribosomal protein P1"/>
    <property type="match status" value="1"/>
</dbReference>
<protein>
    <recommendedName>
        <fullName evidence="6">Large ribosomal subunit protein P1</fullName>
    </recommendedName>
    <alternativeName>
        <fullName evidence="7">60S acidic ribosomal protein P1</fullName>
    </alternativeName>
</protein>
<evidence type="ECO:0000313" key="9">
    <source>
        <dbReference type="Proteomes" id="UP000252040"/>
    </source>
</evidence>
<dbReference type="Proteomes" id="UP000252040">
    <property type="component" value="Unplaced"/>
</dbReference>
<evidence type="ECO:0000313" key="10">
    <source>
        <dbReference type="RefSeq" id="XP_024611150.1"/>
    </source>
</evidence>
<dbReference type="STRING" id="1706337.A0A341C8N6"/>
<evidence type="ECO:0000256" key="4">
    <source>
        <dbReference type="ARBA" id="ARBA00023274"/>
    </source>
</evidence>
<feature type="compositionally biased region" description="Basic and acidic residues" evidence="8">
    <location>
        <begin position="206"/>
        <end position="217"/>
    </location>
</feature>
<gene>
    <name evidence="10" type="primary">LOC112406539</name>
</gene>
<keyword evidence="4" id="KW-0687">Ribonucleoprotein</keyword>
<accession>A0A341C8N6</accession>
<dbReference type="GO" id="GO:0043021">
    <property type="term" value="F:ribonucleoprotein complex binding"/>
    <property type="evidence" value="ECO:0007669"/>
    <property type="project" value="TreeGrafter"/>
</dbReference>